<feature type="transmembrane region" description="Helical" evidence="12">
    <location>
        <begin position="17"/>
        <end position="41"/>
    </location>
</feature>
<dbReference type="GO" id="GO:0005743">
    <property type="term" value="C:mitochondrial inner membrane"/>
    <property type="evidence" value="ECO:0007669"/>
    <property type="project" value="UniProtKB-SubCell"/>
</dbReference>
<dbReference type="FunCoup" id="A0A0H2RP48">
    <property type="interactions" value="93"/>
</dbReference>
<keyword evidence="6 12" id="KW-0999">Mitochondrion inner membrane</keyword>
<dbReference type="PANTHER" id="PTHR12980:SF0">
    <property type="entry name" value="CYTOCHROME B-C1 COMPLEX SUBUNIT 9"/>
    <property type="match status" value="1"/>
</dbReference>
<evidence type="ECO:0000256" key="8">
    <source>
        <dbReference type="ARBA" id="ARBA00022989"/>
    </source>
</evidence>
<dbReference type="Proteomes" id="UP000053477">
    <property type="component" value="Unassembled WGS sequence"/>
</dbReference>
<dbReference type="InterPro" id="IPR008027">
    <property type="entry name" value="QCR9"/>
</dbReference>
<dbReference type="OrthoDB" id="44067at2759"/>
<evidence type="ECO:0000256" key="10">
    <source>
        <dbReference type="ARBA" id="ARBA00023136"/>
    </source>
</evidence>
<evidence type="ECO:0000256" key="6">
    <source>
        <dbReference type="ARBA" id="ARBA00022792"/>
    </source>
</evidence>
<name>A0A0H2RP48_9AGAM</name>
<evidence type="ECO:0000256" key="2">
    <source>
        <dbReference type="ARBA" id="ARBA00007856"/>
    </source>
</evidence>
<proteinExistence type="inferred from homology"/>
<sequence length="64" mass="7361">MALADRIYSTFFKRNSVYVTSIFAGAFAFSIGFDMGINSFWDKYNKGKQWKDIRGQYVTDGAEE</sequence>
<keyword evidence="7 12" id="KW-0249">Electron transport</keyword>
<dbReference type="FunFam" id="1.20.5.260:FF:000001">
    <property type="entry name" value="Cytochrome b-c1 complex subunit 9"/>
    <property type="match status" value="1"/>
</dbReference>
<dbReference type="InParanoid" id="A0A0H2RP48"/>
<dbReference type="SUPFAM" id="SSF81514">
    <property type="entry name" value="Subunit X (non-heme 7 kDa protein) of cytochrome bc1 complex (Ubiquinol-cytochrome c reductase)"/>
    <property type="match status" value="1"/>
</dbReference>
<dbReference type="PANTHER" id="PTHR12980">
    <property type="entry name" value="UBIQUINOL-CYTOCHROME C REDUCTASE COMPLEX, SUBUNIT X"/>
    <property type="match status" value="1"/>
</dbReference>
<dbReference type="GO" id="GO:0045275">
    <property type="term" value="C:respiratory chain complex III"/>
    <property type="evidence" value="ECO:0007669"/>
    <property type="project" value="UniProtKB-UniRule"/>
</dbReference>
<reference evidence="13 14" key="1">
    <citation type="submission" date="2015-04" db="EMBL/GenBank/DDBJ databases">
        <title>Complete genome sequence of Schizopora paradoxa KUC8140, a cosmopolitan wood degrader in East Asia.</title>
        <authorList>
            <consortium name="DOE Joint Genome Institute"/>
            <person name="Min B."/>
            <person name="Park H."/>
            <person name="Jang Y."/>
            <person name="Kim J.-J."/>
            <person name="Kim K.H."/>
            <person name="Pangilinan J."/>
            <person name="Lipzen A."/>
            <person name="Riley R."/>
            <person name="Grigoriev I.V."/>
            <person name="Spatafora J.W."/>
            <person name="Choi I.-G."/>
        </authorList>
    </citation>
    <scope>NUCLEOTIDE SEQUENCE [LARGE SCALE GENOMIC DNA]</scope>
    <source>
        <strain evidence="13 14">KUC8140</strain>
    </source>
</reference>
<protein>
    <recommendedName>
        <fullName evidence="11 12">Complex III subunit 9</fullName>
    </recommendedName>
</protein>
<keyword evidence="9 12" id="KW-0496">Mitochondrion</keyword>
<keyword evidence="10 12" id="KW-0472">Membrane</keyword>
<comment type="subcellular location">
    <subcellularLocation>
        <location evidence="1 12">Mitochondrion inner membrane</location>
        <topology evidence="1 12">Single-pass membrane protein</topology>
    </subcellularLocation>
</comment>
<evidence type="ECO:0000313" key="14">
    <source>
        <dbReference type="Proteomes" id="UP000053477"/>
    </source>
</evidence>
<comment type="similarity">
    <text evidence="2 12">Belongs to the UQCR10/QCR9 family.</text>
</comment>
<evidence type="ECO:0000256" key="3">
    <source>
        <dbReference type="ARBA" id="ARBA00022448"/>
    </source>
</evidence>
<gene>
    <name evidence="13" type="ORF">SCHPADRAFT_942237</name>
</gene>
<dbReference type="EMBL" id="KQ086005">
    <property type="protein sequence ID" value="KLO11253.1"/>
    <property type="molecule type" value="Genomic_DNA"/>
</dbReference>
<evidence type="ECO:0000256" key="4">
    <source>
        <dbReference type="ARBA" id="ARBA00022660"/>
    </source>
</evidence>
<evidence type="ECO:0000256" key="12">
    <source>
        <dbReference type="RuleBase" id="RU368056"/>
    </source>
</evidence>
<keyword evidence="4 12" id="KW-0679">Respiratory chain</keyword>
<comment type="function">
    <text evidence="12">Component of the ubiquinol-cytochrome c oxidoreductase, a multisubunit transmembrane complex that is part of the mitochondrial electron transport chain which drives oxidative phosphorylation. The complex plays an important role in the uptake of multiple carbon sources present in different host niches.</text>
</comment>
<keyword evidence="3 12" id="KW-0813">Transport</keyword>
<keyword evidence="14" id="KW-1185">Reference proteome</keyword>
<dbReference type="InterPro" id="IPR036656">
    <property type="entry name" value="QCR9_sf"/>
</dbReference>
<evidence type="ECO:0000256" key="11">
    <source>
        <dbReference type="ARBA" id="ARBA00044247"/>
    </source>
</evidence>
<comment type="subunit">
    <text evidence="12">Component of the ubiquinol-cytochrome c oxidoreductase (cytochrome b-c1 complex, complex III, CIII), a multisubunit enzyme composed of 3 respiratory subunits cytochrome b, cytochrome c1 and Rieske protein, 2 core protein subunits, and additional low-molecular weight protein subunits.</text>
</comment>
<evidence type="ECO:0000256" key="7">
    <source>
        <dbReference type="ARBA" id="ARBA00022982"/>
    </source>
</evidence>
<evidence type="ECO:0000256" key="9">
    <source>
        <dbReference type="ARBA" id="ARBA00023128"/>
    </source>
</evidence>
<dbReference type="Gene3D" id="1.20.5.260">
    <property type="entry name" value="Cytochrome b-c1 complex subunit 9"/>
    <property type="match status" value="1"/>
</dbReference>
<dbReference type="AlphaFoldDB" id="A0A0H2RP48"/>
<dbReference type="STRING" id="27342.A0A0H2RP48"/>
<dbReference type="Pfam" id="PF05365">
    <property type="entry name" value="UCR_UQCRX_QCR9"/>
    <property type="match status" value="1"/>
</dbReference>
<evidence type="ECO:0000313" key="13">
    <source>
        <dbReference type="EMBL" id="KLO11253.1"/>
    </source>
</evidence>
<dbReference type="GO" id="GO:0006122">
    <property type="term" value="P:mitochondrial electron transport, ubiquinol to cytochrome c"/>
    <property type="evidence" value="ECO:0007669"/>
    <property type="project" value="UniProtKB-UniRule"/>
</dbReference>
<accession>A0A0H2RP48</accession>
<organism evidence="13 14">
    <name type="scientific">Schizopora paradoxa</name>
    <dbReference type="NCBI Taxonomy" id="27342"/>
    <lineage>
        <taxon>Eukaryota</taxon>
        <taxon>Fungi</taxon>
        <taxon>Dikarya</taxon>
        <taxon>Basidiomycota</taxon>
        <taxon>Agaricomycotina</taxon>
        <taxon>Agaricomycetes</taxon>
        <taxon>Hymenochaetales</taxon>
        <taxon>Schizoporaceae</taxon>
        <taxon>Schizopora</taxon>
    </lineage>
</organism>
<keyword evidence="8 12" id="KW-1133">Transmembrane helix</keyword>
<evidence type="ECO:0000256" key="5">
    <source>
        <dbReference type="ARBA" id="ARBA00022692"/>
    </source>
</evidence>
<keyword evidence="5 12" id="KW-0812">Transmembrane</keyword>
<evidence type="ECO:0000256" key="1">
    <source>
        <dbReference type="ARBA" id="ARBA00004434"/>
    </source>
</evidence>